<protein>
    <submittedName>
        <fullName evidence="2">Uncharacterized protein</fullName>
    </submittedName>
</protein>
<evidence type="ECO:0000313" key="2">
    <source>
        <dbReference type="EMBL" id="NRF21519.1"/>
    </source>
</evidence>
<comment type="caution">
    <text evidence="2">The sequence shown here is derived from an EMBL/GenBank/DDBJ whole genome shotgun (WGS) entry which is preliminary data.</text>
</comment>
<feature type="signal peptide" evidence="1">
    <location>
        <begin position="1"/>
        <end position="21"/>
    </location>
</feature>
<dbReference type="EMBL" id="JABRWM010000006">
    <property type="protein sequence ID" value="NRF21519.1"/>
    <property type="molecule type" value="Genomic_DNA"/>
</dbReference>
<organism evidence="2 3">
    <name type="scientific">Agrobacterium pusense</name>
    <dbReference type="NCBI Taxonomy" id="648995"/>
    <lineage>
        <taxon>Bacteria</taxon>
        <taxon>Pseudomonadati</taxon>
        <taxon>Pseudomonadota</taxon>
        <taxon>Alphaproteobacteria</taxon>
        <taxon>Hyphomicrobiales</taxon>
        <taxon>Rhizobiaceae</taxon>
        <taxon>Rhizobium/Agrobacterium group</taxon>
        <taxon>Agrobacterium</taxon>
    </lineage>
</organism>
<name>A0AA44J0L5_9HYPH</name>
<evidence type="ECO:0000313" key="3">
    <source>
        <dbReference type="Proteomes" id="UP001155820"/>
    </source>
</evidence>
<reference evidence="2" key="1">
    <citation type="submission" date="2019-07" db="EMBL/GenBank/DDBJ databases">
        <title>FDA dAtabase for Regulatory Grade micrObial Sequences (FDA-ARGOS): Supporting development and validation of Infectious Disease Dx tests.</title>
        <authorList>
            <person name="Bachman M."/>
            <person name="Young C."/>
            <person name="Tallon L."/>
            <person name="Sadzewicz L."/>
            <person name="Vavikolanu K."/>
            <person name="Mehta A."/>
            <person name="Aluvathingal J."/>
            <person name="Nadendla S."/>
            <person name="Nandy P."/>
            <person name="Geyer C."/>
            <person name="Yan Y."/>
            <person name="Sichtig H."/>
        </authorList>
    </citation>
    <scope>NUCLEOTIDE SEQUENCE</scope>
    <source>
        <strain evidence="2">FDAARGOS_618</strain>
    </source>
</reference>
<feature type="chain" id="PRO_5041234743" evidence="1">
    <location>
        <begin position="22"/>
        <end position="131"/>
    </location>
</feature>
<sequence length="131" mass="14568">MKSITIAAVVLAAISTGPAMADVTLHTSSLPARFMPHEQGAHEQGGQRGYWFRGHTTDIKYLPGDGDEVFLRMHGFEGIQLVGLPPFVREVSTADGRLLRGIPQPGNFTVEMWRDGKRIPTLDMHMRFIPR</sequence>
<dbReference type="AlphaFoldDB" id="A0AA44J0L5"/>
<dbReference type="RefSeq" id="WP_172874040.1">
    <property type="nucleotide sequence ID" value="NZ_JABRWL010000006.1"/>
</dbReference>
<evidence type="ECO:0000256" key="1">
    <source>
        <dbReference type="SAM" id="SignalP"/>
    </source>
</evidence>
<accession>A0AA44J0L5</accession>
<proteinExistence type="predicted"/>
<keyword evidence="1" id="KW-0732">Signal</keyword>
<gene>
    <name evidence="2" type="ORF">FOB26_20895</name>
</gene>
<dbReference type="Proteomes" id="UP001155820">
    <property type="component" value="Unassembled WGS sequence"/>
</dbReference>
<keyword evidence="3" id="KW-1185">Reference proteome</keyword>